<dbReference type="Proteomes" id="UP000597656">
    <property type="component" value="Unassembled WGS sequence"/>
</dbReference>
<comment type="caution">
    <text evidence="4">The sequence shown here is derived from an EMBL/GenBank/DDBJ whole genome shotgun (WGS) entry which is preliminary data.</text>
</comment>
<sequence length="277" mass="29290">MPDRLVVPLSVWPTGQHDALTQVRAAACVPGTETDTERVPPAVAAHTIATYTRPGDLVLDPNCGAGTVLTEALRAGRHAVGLTSSNRWWPLARANVTAAKSMGAWRDGSVLDARPTVLATVRAAGLIGQVGLVLTALRTPSRRLSGSDHDPDESALAELATALRCCEPLVRQGGYVVVVARPKRCSDGALVDLASQLDAVGTAAGLALIDRCVALTADLRGERLRTRASLAERRRSANSRVSLVAHDEVFVFQLSNDAELAVEAVCDIDARGWRRAA</sequence>
<dbReference type="InterPro" id="IPR002941">
    <property type="entry name" value="DNA_methylase_N4/N6"/>
</dbReference>
<gene>
    <name evidence="4" type="ORF">GCM10011609_17120</name>
</gene>
<evidence type="ECO:0000313" key="4">
    <source>
        <dbReference type="EMBL" id="GGM81679.1"/>
    </source>
</evidence>
<feature type="domain" description="DNA methylase N-4/N-6" evidence="3">
    <location>
        <begin position="38"/>
        <end position="83"/>
    </location>
</feature>
<evidence type="ECO:0000259" key="3">
    <source>
        <dbReference type="Pfam" id="PF01555"/>
    </source>
</evidence>
<proteinExistence type="predicted"/>
<keyword evidence="1" id="KW-0489">Methyltransferase</keyword>
<reference evidence="5" key="1">
    <citation type="journal article" date="2019" name="Int. J. Syst. Evol. Microbiol.">
        <title>The Global Catalogue of Microorganisms (GCM) 10K type strain sequencing project: providing services to taxonomists for standard genome sequencing and annotation.</title>
        <authorList>
            <consortium name="The Broad Institute Genomics Platform"/>
            <consortium name="The Broad Institute Genome Sequencing Center for Infectious Disease"/>
            <person name="Wu L."/>
            <person name="Ma J."/>
        </authorList>
    </citation>
    <scope>NUCLEOTIDE SEQUENCE [LARGE SCALE GENOMIC DNA]</scope>
    <source>
        <strain evidence="5">CGMCC 4.7319</strain>
    </source>
</reference>
<name>A0ABQ2HHB2_9PSEU</name>
<dbReference type="SUPFAM" id="SSF53335">
    <property type="entry name" value="S-adenosyl-L-methionine-dependent methyltransferases"/>
    <property type="match status" value="1"/>
</dbReference>
<evidence type="ECO:0000256" key="2">
    <source>
        <dbReference type="ARBA" id="ARBA00022679"/>
    </source>
</evidence>
<keyword evidence="2" id="KW-0808">Transferase</keyword>
<dbReference type="RefSeq" id="WP_189154059.1">
    <property type="nucleotide sequence ID" value="NZ_BMNC01000002.1"/>
</dbReference>
<keyword evidence="5" id="KW-1185">Reference proteome</keyword>
<dbReference type="Pfam" id="PF01555">
    <property type="entry name" value="N6_N4_Mtase"/>
    <property type="match status" value="1"/>
</dbReference>
<evidence type="ECO:0000313" key="5">
    <source>
        <dbReference type="Proteomes" id="UP000597656"/>
    </source>
</evidence>
<accession>A0ABQ2HHB2</accession>
<organism evidence="4 5">
    <name type="scientific">Lentzea pudingi</name>
    <dbReference type="NCBI Taxonomy" id="1789439"/>
    <lineage>
        <taxon>Bacteria</taxon>
        <taxon>Bacillati</taxon>
        <taxon>Actinomycetota</taxon>
        <taxon>Actinomycetes</taxon>
        <taxon>Pseudonocardiales</taxon>
        <taxon>Pseudonocardiaceae</taxon>
        <taxon>Lentzea</taxon>
    </lineage>
</organism>
<dbReference type="Gene3D" id="3.40.50.150">
    <property type="entry name" value="Vaccinia Virus protein VP39"/>
    <property type="match status" value="1"/>
</dbReference>
<protein>
    <recommendedName>
        <fullName evidence="3">DNA methylase N-4/N-6 domain-containing protein</fullName>
    </recommendedName>
</protein>
<evidence type="ECO:0000256" key="1">
    <source>
        <dbReference type="ARBA" id="ARBA00022603"/>
    </source>
</evidence>
<dbReference type="EMBL" id="BMNC01000002">
    <property type="protein sequence ID" value="GGM81679.1"/>
    <property type="molecule type" value="Genomic_DNA"/>
</dbReference>
<dbReference type="InterPro" id="IPR029063">
    <property type="entry name" value="SAM-dependent_MTases_sf"/>
</dbReference>